<evidence type="ECO:0000256" key="3">
    <source>
        <dbReference type="ARBA" id="ARBA00022859"/>
    </source>
</evidence>
<dbReference type="SMART" id="SM00644">
    <property type="entry name" value="Ami_2"/>
    <property type="match status" value="2"/>
</dbReference>
<dbReference type="EMBL" id="JABSTR010000007">
    <property type="protein sequence ID" value="KAH9375600.1"/>
    <property type="molecule type" value="Genomic_DNA"/>
</dbReference>
<dbReference type="AlphaFoldDB" id="A0A9J6GM52"/>
<dbReference type="InterPro" id="IPR002502">
    <property type="entry name" value="Amidase_domain"/>
</dbReference>
<dbReference type="Pfam" id="PF01510">
    <property type="entry name" value="Amidase_2"/>
    <property type="match status" value="2"/>
</dbReference>
<evidence type="ECO:0008006" key="8">
    <source>
        <dbReference type="Google" id="ProtNLM"/>
    </source>
</evidence>
<keyword evidence="3" id="KW-0391">Immunity</keyword>
<feature type="domain" description="N-acetylmuramoyl-L-alanine amidase" evidence="4">
    <location>
        <begin position="433"/>
        <end position="536"/>
    </location>
</feature>
<feature type="domain" description="N-acetylmuramoyl-L-alanine amidase" evidence="4">
    <location>
        <begin position="296"/>
        <end position="432"/>
    </location>
</feature>
<dbReference type="VEuPathDB" id="VectorBase:HLOH_057054"/>
<keyword evidence="7" id="KW-1185">Reference proteome</keyword>
<dbReference type="Gene3D" id="3.40.80.10">
    <property type="entry name" value="Peptidoglycan recognition protein-like"/>
    <property type="match status" value="2"/>
</dbReference>
<dbReference type="GO" id="GO:0009253">
    <property type="term" value="P:peptidoglycan catabolic process"/>
    <property type="evidence" value="ECO:0007669"/>
    <property type="project" value="InterPro"/>
</dbReference>
<organism evidence="6 7">
    <name type="scientific">Haemaphysalis longicornis</name>
    <name type="common">Bush tick</name>
    <dbReference type="NCBI Taxonomy" id="44386"/>
    <lineage>
        <taxon>Eukaryota</taxon>
        <taxon>Metazoa</taxon>
        <taxon>Ecdysozoa</taxon>
        <taxon>Arthropoda</taxon>
        <taxon>Chelicerata</taxon>
        <taxon>Arachnida</taxon>
        <taxon>Acari</taxon>
        <taxon>Parasitiformes</taxon>
        <taxon>Ixodida</taxon>
        <taxon>Ixodoidea</taxon>
        <taxon>Ixodidae</taxon>
        <taxon>Haemaphysalinae</taxon>
        <taxon>Haemaphysalis</taxon>
    </lineage>
</organism>
<evidence type="ECO:0000256" key="1">
    <source>
        <dbReference type="ARBA" id="ARBA00007553"/>
    </source>
</evidence>
<dbReference type="InterPro" id="IPR036505">
    <property type="entry name" value="Amidase/PGRP_sf"/>
</dbReference>
<reference evidence="6 7" key="1">
    <citation type="journal article" date="2020" name="Cell">
        <title>Large-Scale Comparative Analyses of Tick Genomes Elucidate Their Genetic Diversity and Vector Capacities.</title>
        <authorList>
            <consortium name="Tick Genome and Microbiome Consortium (TIGMIC)"/>
            <person name="Jia N."/>
            <person name="Wang J."/>
            <person name="Shi W."/>
            <person name="Du L."/>
            <person name="Sun Y."/>
            <person name="Zhan W."/>
            <person name="Jiang J.F."/>
            <person name="Wang Q."/>
            <person name="Zhang B."/>
            <person name="Ji P."/>
            <person name="Bell-Sakyi L."/>
            <person name="Cui X.M."/>
            <person name="Yuan T.T."/>
            <person name="Jiang B.G."/>
            <person name="Yang W.F."/>
            <person name="Lam T.T."/>
            <person name="Chang Q.C."/>
            <person name="Ding S.J."/>
            <person name="Wang X.J."/>
            <person name="Zhu J.G."/>
            <person name="Ruan X.D."/>
            <person name="Zhao L."/>
            <person name="Wei J.T."/>
            <person name="Ye R.Z."/>
            <person name="Que T.C."/>
            <person name="Du C.H."/>
            <person name="Zhou Y.H."/>
            <person name="Cheng J.X."/>
            <person name="Dai P.F."/>
            <person name="Guo W.B."/>
            <person name="Han X.H."/>
            <person name="Huang E.J."/>
            <person name="Li L.F."/>
            <person name="Wei W."/>
            <person name="Gao Y.C."/>
            <person name="Liu J.Z."/>
            <person name="Shao H.Z."/>
            <person name="Wang X."/>
            <person name="Wang C.C."/>
            <person name="Yang T.C."/>
            <person name="Huo Q.B."/>
            <person name="Li W."/>
            <person name="Chen H.Y."/>
            <person name="Chen S.E."/>
            <person name="Zhou L.G."/>
            <person name="Ni X.B."/>
            <person name="Tian J.H."/>
            <person name="Sheng Y."/>
            <person name="Liu T."/>
            <person name="Pan Y.S."/>
            <person name="Xia L.Y."/>
            <person name="Li J."/>
            <person name="Zhao F."/>
            <person name="Cao W.C."/>
        </authorList>
    </citation>
    <scope>NUCLEOTIDE SEQUENCE [LARGE SCALE GENOMIC DNA]</scope>
    <source>
        <strain evidence="6">HaeL-2018</strain>
    </source>
</reference>
<gene>
    <name evidence="6" type="ORF">HPB48_013816</name>
</gene>
<dbReference type="GO" id="GO:0008745">
    <property type="term" value="F:N-acetylmuramoyl-L-alanine amidase activity"/>
    <property type="evidence" value="ECO:0007669"/>
    <property type="project" value="InterPro"/>
</dbReference>
<dbReference type="OrthoDB" id="10001926at2759"/>
<dbReference type="SMART" id="SM00701">
    <property type="entry name" value="PGRP"/>
    <property type="match status" value="2"/>
</dbReference>
<dbReference type="GO" id="GO:0008270">
    <property type="term" value="F:zinc ion binding"/>
    <property type="evidence" value="ECO:0007669"/>
    <property type="project" value="InterPro"/>
</dbReference>
<comment type="caution">
    <text evidence="6">The sequence shown here is derived from an EMBL/GenBank/DDBJ whole genome shotgun (WGS) entry which is preliminary data.</text>
</comment>
<dbReference type="PANTHER" id="PTHR11022:SF41">
    <property type="entry name" value="PEPTIDOGLYCAN-RECOGNITION PROTEIN LC-RELATED"/>
    <property type="match status" value="1"/>
</dbReference>
<dbReference type="Pfam" id="PF23055">
    <property type="entry name" value="DUF7041"/>
    <property type="match status" value="1"/>
</dbReference>
<dbReference type="InterPro" id="IPR055469">
    <property type="entry name" value="DUF7041"/>
</dbReference>
<comment type="similarity">
    <text evidence="1">Belongs to the N-acetylmuramoyl-L-alanine amidase 2 family.</text>
</comment>
<proteinExistence type="inferred from homology"/>
<sequence>MGTTGVEAVFDLHRVIRETTRFRHLLCNLPPEVDNEAADVIGAPLGDAPYQRLKQSILDRTTASESARLRHVLFHEELGDRRPSQLLNTMRQLVGASNVDSNVHMRNTLAPDDEWLRNSEGNNAVGAPCRIVFVSVGPAARVSLSRLSEELFPFPNSLFLSVNLKRRASRLVVSKMLSRTPPLCCVIFRRSKVVRKRKILLSHSARTRDSRGPVHQTGRKGGIFTERTKDIESVKQVLFNVKRETQMHFDLATNSKRHLLIKPMWPPWDHFYRVFLACSGIPFVTRQEWGARPPRDPPKRLRVQPVRLLFVHHTTEDECLDFASCSAKMRYWQDFHMDTRGWDDLGYSFLIGGDGRVYVSRGWDRSGRHTFGYNDVALAVSFMGDFSRRLPSRAALWSLYRLIQCGLAQGKIHPSFTLHGHRDSNCGTTCPGDALYMHIRQWPHYEWWDIGYSFVIGGDGRVYQGRGFGVESAHTKGYNRGGISIAFIGDYRNTTPSDKMLAAAQKLIDCGMEQGYISPDYQLHGHRDAICTESPGTALYEIIKSWPHYAGRLDTYICGN</sequence>
<dbReference type="InterPro" id="IPR015510">
    <property type="entry name" value="PGRP"/>
</dbReference>
<dbReference type="CDD" id="cd06583">
    <property type="entry name" value="PGRP"/>
    <property type="match status" value="2"/>
</dbReference>
<keyword evidence="2" id="KW-0399">Innate immunity</keyword>
<evidence type="ECO:0000313" key="7">
    <source>
        <dbReference type="Proteomes" id="UP000821853"/>
    </source>
</evidence>
<dbReference type="GO" id="GO:0045087">
    <property type="term" value="P:innate immune response"/>
    <property type="evidence" value="ECO:0007669"/>
    <property type="project" value="UniProtKB-KW"/>
</dbReference>
<protein>
    <recommendedName>
        <fullName evidence="8">Peptidoglycan recognition protein</fullName>
    </recommendedName>
</protein>
<evidence type="ECO:0000256" key="2">
    <source>
        <dbReference type="ARBA" id="ARBA00022588"/>
    </source>
</evidence>
<feature type="domain" description="Peptidoglycan recognition protein family" evidence="5">
    <location>
        <begin position="281"/>
        <end position="425"/>
    </location>
</feature>
<evidence type="ECO:0000259" key="5">
    <source>
        <dbReference type="SMART" id="SM00701"/>
    </source>
</evidence>
<dbReference type="SUPFAM" id="SSF55846">
    <property type="entry name" value="N-acetylmuramoyl-L-alanine amidase-like"/>
    <property type="match status" value="2"/>
</dbReference>
<accession>A0A9J6GM52</accession>
<evidence type="ECO:0000313" key="6">
    <source>
        <dbReference type="EMBL" id="KAH9375600.1"/>
    </source>
</evidence>
<feature type="domain" description="Peptidoglycan recognition protein family" evidence="5">
    <location>
        <begin position="426"/>
        <end position="530"/>
    </location>
</feature>
<evidence type="ECO:0000259" key="4">
    <source>
        <dbReference type="SMART" id="SM00644"/>
    </source>
</evidence>
<dbReference type="InterPro" id="IPR006619">
    <property type="entry name" value="PGRP_domain_met/bac"/>
</dbReference>
<dbReference type="PANTHER" id="PTHR11022">
    <property type="entry name" value="PEPTIDOGLYCAN RECOGNITION PROTEIN"/>
    <property type="match status" value="1"/>
</dbReference>
<dbReference type="FunFam" id="3.40.80.10:FF:000001">
    <property type="entry name" value="Peptidoglycan recognition protein 1"/>
    <property type="match status" value="1"/>
</dbReference>
<name>A0A9J6GM52_HAELO</name>
<dbReference type="Proteomes" id="UP000821853">
    <property type="component" value="Chromosome 5"/>
</dbReference>